<reference evidence="2 3" key="1">
    <citation type="journal article" date="2021" name="Microbiol. Spectr.">
        <title>A Single Bacterium Capable of Oxidation and Reduction of Iron at Circumneutral pH.</title>
        <authorList>
            <person name="Kato S."/>
            <person name="Ohkuma M."/>
        </authorList>
    </citation>
    <scope>NUCLEOTIDE SEQUENCE [LARGE SCALE GENOMIC DNA]</scope>
    <source>
        <strain evidence="2 3">MIZ03</strain>
    </source>
</reference>
<dbReference type="Proteomes" id="UP000824366">
    <property type="component" value="Chromosome"/>
</dbReference>
<dbReference type="RefSeq" id="WP_223910025.1">
    <property type="nucleotide sequence ID" value="NZ_AP024238.1"/>
</dbReference>
<gene>
    <name evidence="2" type="ORF">MIZ03_1372</name>
</gene>
<keyword evidence="3" id="KW-1185">Reference proteome</keyword>
<accession>A0ABM7MJR6</accession>
<feature type="signal peptide" evidence="1">
    <location>
        <begin position="1"/>
        <end position="26"/>
    </location>
</feature>
<keyword evidence="1" id="KW-0732">Signal</keyword>
<protein>
    <recommendedName>
        <fullName evidence="4">Metal-binding protein</fullName>
    </recommendedName>
</protein>
<evidence type="ECO:0000313" key="2">
    <source>
        <dbReference type="EMBL" id="BCO26489.1"/>
    </source>
</evidence>
<evidence type="ECO:0008006" key="4">
    <source>
        <dbReference type="Google" id="ProtNLM"/>
    </source>
</evidence>
<sequence>MQRRHFIQTASLALAVGSSWSLSALAKVQPTVEVWKTATCGCCHDWVAHMQANGFTVVTHDVSESAKSAKRASVGIPAQLGSCHTALVNGYALEGHVPASDVHRLLKERPQAAGLSVPGMPIGSPGMDGPAYGGRKDAYASLLVRRDGSSSVFQAH</sequence>
<dbReference type="Pfam" id="PF04214">
    <property type="entry name" value="DUF411"/>
    <property type="match status" value="1"/>
</dbReference>
<organism evidence="2 3">
    <name type="scientific">Rhodoferax lithotrophicus</name>
    <dbReference type="NCBI Taxonomy" id="2798804"/>
    <lineage>
        <taxon>Bacteria</taxon>
        <taxon>Pseudomonadati</taxon>
        <taxon>Pseudomonadota</taxon>
        <taxon>Betaproteobacteria</taxon>
        <taxon>Burkholderiales</taxon>
        <taxon>Comamonadaceae</taxon>
        <taxon>Rhodoferax</taxon>
    </lineage>
</organism>
<feature type="chain" id="PRO_5047394266" description="Metal-binding protein" evidence="1">
    <location>
        <begin position="27"/>
        <end position="156"/>
    </location>
</feature>
<evidence type="ECO:0000256" key="1">
    <source>
        <dbReference type="SAM" id="SignalP"/>
    </source>
</evidence>
<dbReference type="InterPro" id="IPR007332">
    <property type="entry name" value="DUF411"/>
</dbReference>
<name>A0ABM7MJR6_9BURK</name>
<proteinExistence type="predicted"/>
<evidence type="ECO:0000313" key="3">
    <source>
        <dbReference type="Proteomes" id="UP000824366"/>
    </source>
</evidence>
<dbReference type="EMBL" id="AP024238">
    <property type="protein sequence ID" value="BCO26489.1"/>
    <property type="molecule type" value="Genomic_DNA"/>
</dbReference>